<keyword evidence="3 6" id="KW-0964">Secreted</keyword>
<comment type="function">
    <text evidence="6">Has antibacterial activity.</text>
</comment>
<evidence type="ECO:0000256" key="4">
    <source>
        <dbReference type="ARBA" id="ARBA00022729"/>
    </source>
</evidence>
<feature type="signal peptide" evidence="6">
    <location>
        <begin position="1"/>
        <end position="32"/>
    </location>
</feature>
<feature type="domain" description="Beta-defensin" evidence="7">
    <location>
        <begin position="38"/>
        <end position="66"/>
    </location>
</feature>
<evidence type="ECO:0000256" key="5">
    <source>
        <dbReference type="ARBA" id="ARBA00023157"/>
    </source>
</evidence>
<evidence type="ECO:0000256" key="3">
    <source>
        <dbReference type="ARBA" id="ARBA00022525"/>
    </source>
</evidence>
<dbReference type="Gene3D" id="3.10.360.10">
    <property type="entry name" value="Antimicrobial Peptide, Beta-defensin 2, Chain A"/>
    <property type="match status" value="1"/>
</dbReference>
<dbReference type="Pfam" id="PF13841">
    <property type="entry name" value="Defensin_beta_2"/>
    <property type="match status" value="1"/>
</dbReference>
<dbReference type="Proteomes" id="UP000585614">
    <property type="component" value="Unassembled WGS sequence"/>
</dbReference>
<protein>
    <recommendedName>
        <fullName evidence="6">Beta-defensin</fullName>
    </recommendedName>
</protein>
<keyword evidence="6" id="KW-0929">Antimicrobial</keyword>
<comment type="caution">
    <text evidence="8">The sequence shown here is derived from an EMBL/GenBank/DDBJ whole genome shotgun (WGS) entry which is preliminary data.</text>
</comment>
<evidence type="ECO:0000256" key="6">
    <source>
        <dbReference type="RuleBase" id="RU231113"/>
    </source>
</evidence>
<proteinExistence type="inferred from homology"/>
<dbReference type="EMBL" id="JACAGC010000003">
    <property type="protein sequence ID" value="KAF6376109.1"/>
    <property type="molecule type" value="Genomic_DNA"/>
</dbReference>
<evidence type="ECO:0000313" key="8">
    <source>
        <dbReference type="EMBL" id="KAF6376109.1"/>
    </source>
</evidence>
<reference evidence="8 9" key="1">
    <citation type="journal article" date="2020" name="Nature">
        <title>Six reference-quality genomes reveal evolution of bat adaptations.</title>
        <authorList>
            <person name="Jebb D."/>
            <person name="Huang Z."/>
            <person name="Pippel M."/>
            <person name="Hughes G.M."/>
            <person name="Lavrichenko K."/>
            <person name="Devanna P."/>
            <person name="Winkler S."/>
            <person name="Jermiin L.S."/>
            <person name="Skirmuntt E.C."/>
            <person name="Katzourakis A."/>
            <person name="Burkitt-Gray L."/>
            <person name="Ray D.A."/>
            <person name="Sullivan K.A.M."/>
            <person name="Roscito J.G."/>
            <person name="Kirilenko B.M."/>
            <person name="Davalos L.M."/>
            <person name="Corthals A.P."/>
            <person name="Power M.L."/>
            <person name="Jones G."/>
            <person name="Ransome R.D."/>
            <person name="Dechmann D.K.N."/>
            <person name="Locatelli A.G."/>
            <person name="Puechmaille S.J."/>
            <person name="Fedrigo O."/>
            <person name="Jarvis E.D."/>
            <person name="Hiller M."/>
            <person name="Vernes S.C."/>
            <person name="Myers E.W."/>
            <person name="Teeling E.C."/>
        </authorList>
    </citation>
    <scope>NUCLEOTIDE SEQUENCE [LARGE SCALE GENOMIC DNA]</scope>
    <source>
        <strain evidence="8">MRhiFer1</strain>
        <tissue evidence="8">Lung</tissue>
    </source>
</reference>
<sequence length="84" mass="9664">MKPSFLLSPTRRTAGLLFTILFLMSQVLPARGKFKEVCERPNGSCRKSCLRTEIHVGLCLNGRRCCLHMRYINNIIDHIPPKKH</sequence>
<keyword evidence="6" id="KW-0044">Antibiotic</keyword>
<keyword evidence="4 6" id="KW-0732">Signal</keyword>
<accession>A0A7J7ZPU6</accession>
<evidence type="ECO:0000256" key="2">
    <source>
        <dbReference type="ARBA" id="ARBA00007371"/>
    </source>
</evidence>
<keyword evidence="6" id="KW-0211">Defensin</keyword>
<evidence type="ECO:0000256" key="1">
    <source>
        <dbReference type="ARBA" id="ARBA00004613"/>
    </source>
</evidence>
<dbReference type="GO" id="GO:0005576">
    <property type="term" value="C:extracellular region"/>
    <property type="evidence" value="ECO:0007669"/>
    <property type="project" value="UniProtKB-SubCell"/>
</dbReference>
<gene>
    <name evidence="8" type="ORF">mRhiFer1_003798</name>
</gene>
<feature type="chain" id="PRO_5029949525" description="Beta-defensin" evidence="6">
    <location>
        <begin position="33"/>
        <end position="84"/>
    </location>
</feature>
<evidence type="ECO:0000313" key="9">
    <source>
        <dbReference type="Proteomes" id="UP000585614"/>
    </source>
</evidence>
<evidence type="ECO:0000259" key="7">
    <source>
        <dbReference type="Pfam" id="PF13841"/>
    </source>
</evidence>
<comment type="similarity">
    <text evidence="2 6">Belongs to the beta-defensin family.</text>
</comment>
<dbReference type="GO" id="GO:0045087">
    <property type="term" value="P:innate immune response"/>
    <property type="evidence" value="ECO:0007669"/>
    <property type="project" value="InterPro"/>
</dbReference>
<name>A0A7J7ZPU6_RHIFE</name>
<comment type="subcellular location">
    <subcellularLocation>
        <location evidence="1 6">Secreted</location>
    </subcellularLocation>
</comment>
<keyword evidence="5" id="KW-1015">Disulfide bond</keyword>
<dbReference type="GO" id="GO:0042742">
    <property type="term" value="P:defense response to bacterium"/>
    <property type="evidence" value="ECO:0007669"/>
    <property type="project" value="UniProtKB-UniRule"/>
</dbReference>
<dbReference type="InterPro" id="IPR025933">
    <property type="entry name" value="Beta_defensin_dom"/>
</dbReference>
<dbReference type="AlphaFoldDB" id="A0A7J7ZPU6"/>
<organism evidence="8 9">
    <name type="scientific">Rhinolophus ferrumequinum</name>
    <name type="common">Greater horseshoe bat</name>
    <dbReference type="NCBI Taxonomy" id="59479"/>
    <lineage>
        <taxon>Eukaryota</taxon>
        <taxon>Metazoa</taxon>
        <taxon>Chordata</taxon>
        <taxon>Craniata</taxon>
        <taxon>Vertebrata</taxon>
        <taxon>Euteleostomi</taxon>
        <taxon>Mammalia</taxon>
        <taxon>Eutheria</taxon>
        <taxon>Laurasiatheria</taxon>
        <taxon>Chiroptera</taxon>
        <taxon>Yinpterochiroptera</taxon>
        <taxon>Rhinolophoidea</taxon>
        <taxon>Rhinolophidae</taxon>
        <taxon>Rhinolophinae</taxon>
        <taxon>Rhinolophus</taxon>
    </lineage>
</organism>